<keyword evidence="2" id="KW-1185">Reference proteome</keyword>
<organism evidence="1 2">
    <name type="scientific">Agarivorans aestuarii</name>
    <dbReference type="NCBI Taxonomy" id="1563703"/>
    <lineage>
        <taxon>Bacteria</taxon>
        <taxon>Pseudomonadati</taxon>
        <taxon>Pseudomonadota</taxon>
        <taxon>Gammaproteobacteria</taxon>
        <taxon>Alteromonadales</taxon>
        <taxon>Alteromonadaceae</taxon>
        <taxon>Agarivorans</taxon>
    </lineage>
</organism>
<reference evidence="1 2" key="2">
    <citation type="submission" date="2023-12" db="EMBL/GenBank/DDBJ databases">
        <authorList>
            <consortium name="Cladostephus spongiosus"/>
            <person name="Lorente B."/>
            <person name="Cabral C."/>
            <person name="Frias J."/>
            <person name="Faria J."/>
            <person name="Toubarro D."/>
        </authorList>
    </citation>
    <scope>NUCLEOTIDE SEQUENCE [LARGE SCALE GENOMIC DNA]</scope>
    <source>
        <strain evidence="1 2">ZMCS4</strain>
    </source>
</reference>
<dbReference type="InterPro" id="IPR010916">
    <property type="entry name" value="TonB_box_CS"/>
</dbReference>
<evidence type="ECO:0000313" key="1">
    <source>
        <dbReference type="EMBL" id="MEE1673134.1"/>
    </source>
</evidence>
<dbReference type="PROSITE" id="PS51257">
    <property type="entry name" value="PROKAR_LIPOPROTEIN"/>
    <property type="match status" value="1"/>
</dbReference>
<comment type="caution">
    <text evidence="1">The sequence shown here is derived from an EMBL/GenBank/DDBJ whole genome shotgun (WGS) entry which is preliminary data.</text>
</comment>
<gene>
    <name evidence="1" type="ORF">SNR37_002547</name>
</gene>
<reference evidence="2" key="1">
    <citation type="submission" date="2023-07" db="EMBL/GenBank/DDBJ databases">
        <title>Draft genome sequence of Agarivorans aestuarii strain ZMCS4, a CAZymes producing bacteria isolated from the marine brown algae Clodostephus spongiosus.</title>
        <authorList>
            <person name="Lorente B."/>
            <person name="Cabral C."/>
            <person name="Frias J."/>
            <person name="Faria J."/>
            <person name="Toubarro D."/>
        </authorList>
    </citation>
    <scope>NUCLEOTIDE SEQUENCE [LARGE SCALE GENOMIC DNA]</scope>
    <source>
        <strain evidence="2">ZMCS4</strain>
    </source>
</reference>
<dbReference type="Proteomes" id="UP001310248">
    <property type="component" value="Unassembled WGS sequence"/>
</dbReference>
<name>A0ABU7G1S7_9ALTE</name>
<dbReference type="PROSITE" id="PS00430">
    <property type="entry name" value="TONB_DEPENDENT_REC_1"/>
    <property type="match status" value="1"/>
</dbReference>
<sequence length="200" mass="22586">MKQVILASALTLLASACTTVVDEEQTQRKEQQYRDTIIVSAEPGFTVFKQQTVCSHPLLEEALRNPQRSDVQAYDAFHKAFEQKFEDLGIHYLSQADDSCDYWMAFALPTSQKLSDEQLMTLFGVSPGLADDGNQGFQRATLMMSLYTAQSNYKMWQVSLQAFAEVETDEMGRRQIAIKPEGVEYAVNRVFAYLNVKDAS</sequence>
<evidence type="ECO:0000313" key="2">
    <source>
        <dbReference type="Proteomes" id="UP001310248"/>
    </source>
</evidence>
<dbReference type="RefSeq" id="WP_163133643.1">
    <property type="nucleotide sequence ID" value="NZ_JAYDYW010000004.1"/>
</dbReference>
<evidence type="ECO:0008006" key="3">
    <source>
        <dbReference type="Google" id="ProtNLM"/>
    </source>
</evidence>
<accession>A0ABU7G1S7</accession>
<dbReference type="EMBL" id="JAYDYW010000004">
    <property type="protein sequence ID" value="MEE1673134.1"/>
    <property type="molecule type" value="Genomic_DNA"/>
</dbReference>
<proteinExistence type="predicted"/>
<protein>
    <recommendedName>
        <fullName evidence="3">DUF4136 domain-containing protein</fullName>
    </recommendedName>
</protein>